<keyword evidence="3" id="KW-1185">Reference proteome</keyword>
<comment type="caution">
    <text evidence="2">The sequence shown here is derived from an EMBL/GenBank/DDBJ whole genome shotgun (WGS) entry which is preliminary data.</text>
</comment>
<gene>
    <name evidence="2" type="ORF">GCM10010421_64140</name>
</gene>
<evidence type="ECO:0000313" key="2">
    <source>
        <dbReference type="EMBL" id="GAA2461802.1"/>
    </source>
</evidence>
<reference evidence="2 3" key="1">
    <citation type="journal article" date="2019" name="Int. J. Syst. Evol. Microbiol.">
        <title>The Global Catalogue of Microorganisms (GCM) 10K type strain sequencing project: providing services to taxonomists for standard genome sequencing and annotation.</title>
        <authorList>
            <consortium name="The Broad Institute Genomics Platform"/>
            <consortium name="The Broad Institute Genome Sequencing Center for Infectious Disease"/>
            <person name="Wu L."/>
            <person name="Ma J."/>
        </authorList>
    </citation>
    <scope>NUCLEOTIDE SEQUENCE [LARGE SCALE GENOMIC DNA]</scope>
    <source>
        <strain evidence="2 3">JCM 6922</strain>
    </source>
</reference>
<name>A0ABN3KM95_9ACTN</name>
<feature type="compositionally biased region" description="Low complexity" evidence="1">
    <location>
        <begin position="26"/>
        <end position="40"/>
    </location>
</feature>
<feature type="compositionally biased region" description="Low complexity" evidence="1">
    <location>
        <begin position="47"/>
        <end position="61"/>
    </location>
</feature>
<evidence type="ECO:0000256" key="1">
    <source>
        <dbReference type="SAM" id="MobiDB-lite"/>
    </source>
</evidence>
<sequence>MPRPGGIAQTSPEVLVRPGAGRLGSVAAAGPAPGRTARVPARPPGRTPVTARGRPTAAGRRVPLRSGPIRGEAMTGHDDRRPAHRSGMRAEHDDQLTHADAGWPRRTEEPGGDPSEGAADAVEEEAAVRRAVDDDTSTAAFAGQDAEDRGPLAPEFQEPADSDE</sequence>
<proteinExistence type="predicted"/>
<dbReference type="EMBL" id="BAAATK010000096">
    <property type="protein sequence ID" value="GAA2461802.1"/>
    <property type="molecule type" value="Genomic_DNA"/>
</dbReference>
<feature type="region of interest" description="Disordered" evidence="1">
    <location>
        <begin position="1"/>
        <end position="164"/>
    </location>
</feature>
<accession>A0ABN3KM95</accession>
<feature type="compositionally biased region" description="Basic and acidic residues" evidence="1">
    <location>
        <begin position="88"/>
        <end position="109"/>
    </location>
</feature>
<evidence type="ECO:0000313" key="3">
    <source>
        <dbReference type="Proteomes" id="UP001500460"/>
    </source>
</evidence>
<protein>
    <submittedName>
        <fullName evidence="2">Uncharacterized protein</fullName>
    </submittedName>
</protein>
<organism evidence="2 3">
    <name type="scientific">Streptomyces glaucus</name>
    <dbReference type="NCBI Taxonomy" id="284029"/>
    <lineage>
        <taxon>Bacteria</taxon>
        <taxon>Bacillati</taxon>
        <taxon>Actinomycetota</taxon>
        <taxon>Actinomycetes</taxon>
        <taxon>Kitasatosporales</taxon>
        <taxon>Streptomycetaceae</taxon>
        <taxon>Streptomyces</taxon>
    </lineage>
</organism>
<dbReference type="Proteomes" id="UP001500460">
    <property type="component" value="Unassembled WGS sequence"/>
</dbReference>